<name>A0A8H7NS93_9APHY</name>
<proteinExistence type="predicted"/>
<comment type="caution">
    <text evidence="1">The sequence shown here is derived from an EMBL/GenBank/DDBJ whole genome shotgun (WGS) entry which is preliminary data.</text>
</comment>
<protein>
    <submittedName>
        <fullName evidence="1">Uncharacterized protein</fullName>
    </submittedName>
</protein>
<reference evidence="1" key="1">
    <citation type="submission" date="2020-11" db="EMBL/GenBank/DDBJ databases">
        <authorList>
            <person name="Koelle M."/>
            <person name="Horta M.A.C."/>
            <person name="Nowrousian M."/>
            <person name="Ohm R.A."/>
            <person name="Benz P."/>
            <person name="Pilgard A."/>
        </authorList>
    </citation>
    <scope>NUCLEOTIDE SEQUENCE</scope>
    <source>
        <strain evidence="1">FPRL280</strain>
    </source>
</reference>
<dbReference type="AlphaFoldDB" id="A0A8H7NS93"/>
<accession>A0A8H7NS93</accession>
<dbReference type="Proteomes" id="UP000639403">
    <property type="component" value="Unassembled WGS sequence"/>
</dbReference>
<gene>
    <name evidence="1" type="ORF">IEO21_10579</name>
</gene>
<reference evidence="1" key="2">
    <citation type="journal article" name="Front. Microbiol.">
        <title>Degradative Capacity of Two Strains of Rhodonia placenta: From Phenotype to Genotype.</title>
        <authorList>
            <person name="Kolle M."/>
            <person name="Horta M.A.C."/>
            <person name="Nowrousian M."/>
            <person name="Ohm R.A."/>
            <person name="Benz J.P."/>
            <person name="Pilgard A."/>
        </authorList>
    </citation>
    <scope>NUCLEOTIDE SEQUENCE</scope>
    <source>
        <strain evidence="1">FPRL280</strain>
    </source>
</reference>
<dbReference type="EMBL" id="JADOXO010000918">
    <property type="protein sequence ID" value="KAF9799370.1"/>
    <property type="molecule type" value="Genomic_DNA"/>
</dbReference>
<organism evidence="1 2">
    <name type="scientific">Rhodonia placenta</name>
    <dbReference type="NCBI Taxonomy" id="104341"/>
    <lineage>
        <taxon>Eukaryota</taxon>
        <taxon>Fungi</taxon>
        <taxon>Dikarya</taxon>
        <taxon>Basidiomycota</taxon>
        <taxon>Agaricomycotina</taxon>
        <taxon>Agaricomycetes</taxon>
        <taxon>Polyporales</taxon>
        <taxon>Adustoporiaceae</taxon>
        <taxon>Rhodonia</taxon>
    </lineage>
</organism>
<evidence type="ECO:0000313" key="2">
    <source>
        <dbReference type="Proteomes" id="UP000639403"/>
    </source>
</evidence>
<sequence length="83" mass="9189">MQQEPSPRVREDKYRPLKVAEAGLYTGEDKGGLCALVHVQLVCAQHADAARAGVLQIDMVPSHFLNFPFLEFEPVTPVLYAHA</sequence>
<evidence type="ECO:0000313" key="1">
    <source>
        <dbReference type="EMBL" id="KAF9799370.1"/>
    </source>
</evidence>